<dbReference type="PANTHER" id="PTHR20963:SF8">
    <property type="entry name" value="MULTIPLE INOSITOL POLYPHOSPHATE PHOSPHATASE 1"/>
    <property type="match status" value="1"/>
</dbReference>
<dbReference type="Pfam" id="PF00328">
    <property type="entry name" value="His_Phos_2"/>
    <property type="match status" value="1"/>
</dbReference>
<keyword evidence="9" id="KW-0472">Membrane</keyword>
<dbReference type="AlphaFoldDB" id="A0A9P6XGX4"/>
<evidence type="ECO:0000256" key="7">
    <source>
        <dbReference type="ARBA" id="ARBA00022729"/>
    </source>
</evidence>
<gene>
    <name evidence="18" type="ORF">G6F64_002056</name>
</gene>
<dbReference type="EC" id="3.1.3.62" evidence="4"/>
<feature type="disulfide bond" evidence="16">
    <location>
        <begin position="409"/>
        <end position="414"/>
    </location>
</feature>
<dbReference type="PIRSF" id="PIRSF000894">
    <property type="entry name" value="Acid_phosphatase"/>
    <property type="match status" value="1"/>
</dbReference>
<keyword evidence="6" id="KW-1003">Cell membrane</keyword>
<dbReference type="GO" id="GO:0005886">
    <property type="term" value="C:plasma membrane"/>
    <property type="evidence" value="ECO:0007669"/>
    <property type="project" value="UniProtKB-SubCell"/>
</dbReference>
<comment type="catalytic activity">
    <reaction evidence="13">
        <text>1D-myo-inositol 1,2,4,5,6-pentakisphosphate + H2O = 1D-myo-inositol 1,2,5,6-tetrakisphosphate + phosphate</text>
        <dbReference type="Rhea" id="RHEA:77115"/>
        <dbReference type="ChEBI" id="CHEBI:15377"/>
        <dbReference type="ChEBI" id="CHEBI:43474"/>
        <dbReference type="ChEBI" id="CHEBI:57798"/>
        <dbReference type="ChEBI" id="CHEBI:195535"/>
        <dbReference type="EC" id="3.1.3.62"/>
    </reaction>
    <physiologicalReaction direction="left-to-right" evidence="13">
        <dbReference type="Rhea" id="RHEA:77116"/>
    </physiologicalReaction>
</comment>
<dbReference type="InterPro" id="IPR029033">
    <property type="entry name" value="His_PPase_superfam"/>
</dbReference>
<evidence type="ECO:0000256" key="14">
    <source>
        <dbReference type="ARBA" id="ARBA00043691"/>
    </source>
</evidence>
<evidence type="ECO:0000256" key="12">
    <source>
        <dbReference type="ARBA" id="ARBA00043668"/>
    </source>
</evidence>
<sequence>MFRLFSHLWSVLALFIALASFNKVEAKKHNDTSITLGWIMDHMGSSTNYPSYKFRHTVKDDITKEYDLEQIQMIIRHGTRYPVSGDVEAIHDSIAKLKESKAHLPWLKAVHDYNMYYEGLLNSRGQMEHYLMGQRLAIRYPEFIKNLTYEGIISPQFTAYSSWSTRTSQSGHSFCMGAFKGQGHLGSDHAMGVPLLSYQENNDTLIAFHKACPKWKKYGKSITKEKTEFVHDKYLKPIASRLSGNLGLNISTDDVENFYSACQAEVSLYQKANTFCQLLTKQDVLNLEYIEDLKHYYKYSYGIPELNEDMACDLGKDLIENMNNTIDVKLNLKFGHTETLLPFRTLLGLYNDTLSSSSTESEIEHRSFKLSKFGFYANNLMFQVLKHKSTKEKFVRVMENEEVILFPGCKQKVCPIDQFYAYMKPRISCDFTKNCSL</sequence>
<evidence type="ECO:0000256" key="2">
    <source>
        <dbReference type="ARBA" id="ARBA00008422"/>
    </source>
</evidence>
<evidence type="ECO:0000256" key="15">
    <source>
        <dbReference type="ARBA" id="ARBA00043832"/>
    </source>
</evidence>
<organism evidence="18 19">
    <name type="scientific">Rhizopus oryzae</name>
    <name type="common">Mucormycosis agent</name>
    <name type="synonym">Rhizopus arrhizus var. delemar</name>
    <dbReference type="NCBI Taxonomy" id="64495"/>
    <lineage>
        <taxon>Eukaryota</taxon>
        <taxon>Fungi</taxon>
        <taxon>Fungi incertae sedis</taxon>
        <taxon>Mucoromycota</taxon>
        <taxon>Mucoromycotina</taxon>
        <taxon>Mucoromycetes</taxon>
        <taxon>Mucorales</taxon>
        <taxon>Mucorineae</taxon>
        <taxon>Rhizopodaceae</taxon>
        <taxon>Rhizopus</taxon>
    </lineage>
</organism>
<evidence type="ECO:0000313" key="18">
    <source>
        <dbReference type="EMBL" id="KAG1313670.1"/>
    </source>
</evidence>
<dbReference type="SUPFAM" id="SSF53254">
    <property type="entry name" value="Phosphoglycerate mutase-like"/>
    <property type="match status" value="1"/>
</dbReference>
<evidence type="ECO:0000256" key="9">
    <source>
        <dbReference type="ARBA" id="ARBA00023136"/>
    </source>
</evidence>
<keyword evidence="10" id="KW-0325">Glycoprotein</keyword>
<evidence type="ECO:0000256" key="1">
    <source>
        <dbReference type="ARBA" id="ARBA00004236"/>
    </source>
</evidence>
<keyword evidence="19" id="KW-1185">Reference proteome</keyword>
<evidence type="ECO:0000256" key="16">
    <source>
        <dbReference type="PIRSR" id="PIRSR000894-2"/>
    </source>
</evidence>
<dbReference type="Proteomes" id="UP000716291">
    <property type="component" value="Unassembled WGS sequence"/>
</dbReference>
<name>A0A9P6XGX4_RHIOR</name>
<accession>A0A9P6XGX4</accession>
<evidence type="ECO:0000256" key="4">
    <source>
        <dbReference type="ARBA" id="ARBA00013040"/>
    </source>
</evidence>
<dbReference type="Gene3D" id="3.40.50.1240">
    <property type="entry name" value="Phosphoglycerate mutase-like"/>
    <property type="match status" value="1"/>
</dbReference>
<feature type="chain" id="PRO_5040445272" description="Multiple inositol polyphosphate phosphatase 1" evidence="17">
    <location>
        <begin position="27"/>
        <end position="437"/>
    </location>
</feature>
<dbReference type="OrthoDB" id="6509975at2759"/>
<keyword evidence="16" id="KW-1015">Disulfide bond</keyword>
<comment type="subcellular location">
    <subcellularLocation>
        <location evidence="1">Cell membrane</location>
    </subcellularLocation>
</comment>
<reference evidence="18" key="1">
    <citation type="journal article" date="2020" name="Microb. Genom.">
        <title>Genetic diversity of clinical and environmental Mucorales isolates obtained from an investigation of mucormycosis cases among solid organ transplant recipients.</title>
        <authorList>
            <person name="Nguyen M.H."/>
            <person name="Kaul D."/>
            <person name="Muto C."/>
            <person name="Cheng S.J."/>
            <person name="Richter R.A."/>
            <person name="Bruno V.M."/>
            <person name="Liu G."/>
            <person name="Beyhan S."/>
            <person name="Sundermann A.J."/>
            <person name="Mounaud S."/>
            <person name="Pasculle A.W."/>
            <person name="Nierman W.C."/>
            <person name="Driscoll E."/>
            <person name="Cumbie R."/>
            <person name="Clancy C.J."/>
            <person name="Dupont C.L."/>
        </authorList>
    </citation>
    <scope>NUCLEOTIDE SEQUENCE</scope>
    <source>
        <strain evidence="18">GL11</strain>
    </source>
</reference>
<dbReference type="InterPro" id="IPR000560">
    <property type="entry name" value="His_Pase_clade-2"/>
</dbReference>
<dbReference type="InterPro" id="IPR016274">
    <property type="entry name" value="Histidine_acid_Pase_euk"/>
</dbReference>
<evidence type="ECO:0000256" key="3">
    <source>
        <dbReference type="ARBA" id="ARBA00012976"/>
    </source>
</evidence>
<evidence type="ECO:0000256" key="17">
    <source>
        <dbReference type="SAM" id="SignalP"/>
    </source>
</evidence>
<proteinExistence type="inferred from homology"/>
<dbReference type="InterPro" id="IPR033379">
    <property type="entry name" value="Acid_Pase_AS"/>
</dbReference>
<comment type="catalytic activity">
    <reaction evidence="14">
        <text>1D-myo-inositol hexakisphosphate + H2O = 1D-myo-inositol 1,2,4,5,6-pentakisphosphate + phosphate</text>
        <dbReference type="Rhea" id="RHEA:16989"/>
        <dbReference type="ChEBI" id="CHEBI:15377"/>
        <dbReference type="ChEBI" id="CHEBI:43474"/>
        <dbReference type="ChEBI" id="CHEBI:57798"/>
        <dbReference type="ChEBI" id="CHEBI:58130"/>
        <dbReference type="EC" id="3.1.3.62"/>
    </reaction>
    <physiologicalReaction direction="left-to-right" evidence="14">
        <dbReference type="Rhea" id="RHEA:16990"/>
    </physiologicalReaction>
</comment>
<keyword evidence="7 17" id="KW-0732">Signal</keyword>
<dbReference type="EMBL" id="JAANQT010000172">
    <property type="protein sequence ID" value="KAG1313670.1"/>
    <property type="molecule type" value="Genomic_DNA"/>
</dbReference>
<evidence type="ECO:0000256" key="10">
    <source>
        <dbReference type="ARBA" id="ARBA00023180"/>
    </source>
</evidence>
<evidence type="ECO:0000313" key="19">
    <source>
        <dbReference type="Proteomes" id="UP000716291"/>
    </source>
</evidence>
<dbReference type="GO" id="GO:0034417">
    <property type="term" value="F:bisphosphoglycerate 3-phosphatase activity"/>
    <property type="evidence" value="ECO:0007669"/>
    <property type="project" value="UniProtKB-EC"/>
</dbReference>
<protein>
    <recommendedName>
        <fullName evidence="5">Multiple inositol polyphosphate phosphatase 1</fullName>
        <ecNumber evidence="4">3.1.3.62</ecNumber>
        <ecNumber evidence="3">3.1.3.80</ecNumber>
    </recommendedName>
    <alternativeName>
        <fullName evidence="11">2,3-bisphosphoglycerate 3-phosphatase</fullName>
    </alternativeName>
</protein>
<keyword evidence="8" id="KW-0378">Hydrolase</keyword>
<evidence type="ECO:0000256" key="8">
    <source>
        <dbReference type="ARBA" id="ARBA00022801"/>
    </source>
</evidence>
<dbReference type="EC" id="3.1.3.80" evidence="3"/>
<comment type="caution">
    <text evidence="18">The sequence shown here is derived from an EMBL/GenBank/DDBJ whole genome shotgun (WGS) entry which is preliminary data.</text>
</comment>
<feature type="disulfide bond" evidence="16">
    <location>
        <begin position="212"/>
        <end position="435"/>
    </location>
</feature>
<dbReference type="GO" id="GO:0003993">
    <property type="term" value="F:acid phosphatase activity"/>
    <property type="evidence" value="ECO:0007669"/>
    <property type="project" value="TreeGrafter"/>
</dbReference>
<comment type="catalytic activity">
    <reaction evidence="12">
        <text>1D-myo-inositol 1,2,5,6-tetrakisphosphate + H2O = 1D-myo-inositol 1,2,6-trisphosphate + phosphate</text>
        <dbReference type="Rhea" id="RHEA:77119"/>
        <dbReference type="ChEBI" id="CHEBI:15377"/>
        <dbReference type="ChEBI" id="CHEBI:43474"/>
        <dbReference type="ChEBI" id="CHEBI:195535"/>
        <dbReference type="ChEBI" id="CHEBI:195537"/>
        <dbReference type="EC" id="3.1.3.62"/>
    </reaction>
    <physiologicalReaction direction="left-to-right" evidence="12">
        <dbReference type="Rhea" id="RHEA:77120"/>
    </physiologicalReaction>
</comment>
<evidence type="ECO:0000256" key="6">
    <source>
        <dbReference type="ARBA" id="ARBA00022475"/>
    </source>
</evidence>
<feature type="signal peptide" evidence="17">
    <location>
        <begin position="1"/>
        <end position="26"/>
    </location>
</feature>
<comment type="catalytic activity">
    <reaction evidence="15">
        <text>(2R)-2,3-bisphosphoglycerate + H2O = (2R)-2-phosphoglycerate + phosphate</text>
        <dbReference type="Rhea" id="RHEA:27381"/>
        <dbReference type="ChEBI" id="CHEBI:15377"/>
        <dbReference type="ChEBI" id="CHEBI:43474"/>
        <dbReference type="ChEBI" id="CHEBI:58248"/>
        <dbReference type="ChEBI" id="CHEBI:58289"/>
        <dbReference type="EC" id="3.1.3.80"/>
    </reaction>
    <physiologicalReaction direction="left-to-right" evidence="15">
        <dbReference type="Rhea" id="RHEA:27382"/>
    </physiologicalReaction>
</comment>
<dbReference type="PANTHER" id="PTHR20963">
    <property type="entry name" value="MULTIPLE INOSITOL POLYPHOSPHATE PHOSPHATASE-RELATED"/>
    <property type="match status" value="1"/>
</dbReference>
<dbReference type="PROSITE" id="PS00616">
    <property type="entry name" value="HIS_ACID_PHOSPHAT_1"/>
    <property type="match status" value="1"/>
</dbReference>
<evidence type="ECO:0000256" key="11">
    <source>
        <dbReference type="ARBA" id="ARBA00031642"/>
    </source>
</evidence>
<evidence type="ECO:0000256" key="5">
    <source>
        <dbReference type="ARBA" id="ARBA00018097"/>
    </source>
</evidence>
<feature type="disulfide bond" evidence="16">
    <location>
        <begin position="262"/>
        <end position="276"/>
    </location>
</feature>
<evidence type="ECO:0000256" key="13">
    <source>
        <dbReference type="ARBA" id="ARBA00043671"/>
    </source>
</evidence>
<comment type="similarity">
    <text evidence="2">Belongs to the histidine acid phosphatase family. MINPP1 subfamily.</text>
</comment>
<dbReference type="CDD" id="cd07061">
    <property type="entry name" value="HP_HAP_like"/>
    <property type="match status" value="1"/>
</dbReference>